<feature type="transmembrane region" description="Helical" evidence="5">
    <location>
        <begin position="304"/>
        <end position="323"/>
    </location>
</feature>
<keyword evidence="7" id="KW-0436">Ligase</keyword>
<reference evidence="7 8" key="1">
    <citation type="journal article" date="2015" name="Int. J. Syst. Evol. Microbiol.">
        <title>Winogradskyella litoriviva sp. nov., isolated from coastal seawater.</title>
        <authorList>
            <person name="Nedashkovskaya O.I."/>
            <person name="Kukhlevskiy A.D."/>
            <person name="Zhukova N.V."/>
            <person name="Kim S.J."/>
            <person name="Rhee S.K."/>
            <person name="Mikhailov V.V."/>
        </authorList>
    </citation>
    <scope>NUCLEOTIDE SEQUENCE [LARGE SCALE GENOMIC DNA]</scope>
    <source>
        <strain evidence="7 8">KMM6491</strain>
    </source>
</reference>
<dbReference type="GO" id="GO:0016874">
    <property type="term" value="F:ligase activity"/>
    <property type="evidence" value="ECO:0007669"/>
    <property type="project" value="UniProtKB-KW"/>
</dbReference>
<comment type="caution">
    <text evidence="7">The sequence shown here is derived from an EMBL/GenBank/DDBJ whole genome shotgun (WGS) entry which is preliminary data.</text>
</comment>
<evidence type="ECO:0000313" key="8">
    <source>
        <dbReference type="Proteomes" id="UP000805085"/>
    </source>
</evidence>
<protein>
    <submittedName>
        <fullName evidence="7">O-antigen ligase family protein</fullName>
    </submittedName>
</protein>
<dbReference type="InterPro" id="IPR007016">
    <property type="entry name" value="O-antigen_ligase-rel_domated"/>
</dbReference>
<proteinExistence type="predicted"/>
<dbReference type="EMBL" id="JABRWQ010000004">
    <property type="protein sequence ID" value="NRD23522.1"/>
    <property type="molecule type" value="Genomic_DNA"/>
</dbReference>
<dbReference type="InterPro" id="IPR051533">
    <property type="entry name" value="WaaL-like"/>
</dbReference>
<dbReference type="Proteomes" id="UP000805085">
    <property type="component" value="Unassembled WGS sequence"/>
</dbReference>
<keyword evidence="8" id="KW-1185">Reference proteome</keyword>
<dbReference type="RefSeq" id="WP_173301163.1">
    <property type="nucleotide sequence ID" value="NZ_JABRWQ010000004.1"/>
</dbReference>
<evidence type="ECO:0000256" key="4">
    <source>
        <dbReference type="ARBA" id="ARBA00023136"/>
    </source>
</evidence>
<organism evidence="7 8">
    <name type="scientific">Winogradskyella litoriviva</name>
    <dbReference type="NCBI Taxonomy" id="1220182"/>
    <lineage>
        <taxon>Bacteria</taxon>
        <taxon>Pseudomonadati</taxon>
        <taxon>Bacteroidota</taxon>
        <taxon>Flavobacteriia</taxon>
        <taxon>Flavobacteriales</taxon>
        <taxon>Flavobacteriaceae</taxon>
        <taxon>Winogradskyella</taxon>
    </lineage>
</organism>
<name>A0ABX2E5F5_9FLAO</name>
<feature type="domain" description="O-antigen ligase-related" evidence="6">
    <location>
        <begin position="143"/>
        <end position="280"/>
    </location>
</feature>
<evidence type="ECO:0000256" key="1">
    <source>
        <dbReference type="ARBA" id="ARBA00004141"/>
    </source>
</evidence>
<feature type="transmembrane region" description="Helical" evidence="5">
    <location>
        <begin position="39"/>
        <end position="58"/>
    </location>
</feature>
<dbReference type="PANTHER" id="PTHR37422">
    <property type="entry name" value="TEICHURONIC ACID BIOSYNTHESIS PROTEIN TUAE"/>
    <property type="match status" value="1"/>
</dbReference>
<evidence type="ECO:0000256" key="3">
    <source>
        <dbReference type="ARBA" id="ARBA00022989"/>
    </source>
</evidence>
<feature type="transmembrane region" description="Helical" evidence="5">
    <location>
        <begin position="12"/>
        <end position="32"/>
    </location>
</feature>
<feature type="transmembrane region" description="Helical" evidence="5">
    <location>
        <begin position="273"/>
        <end position="292"/>
    </location>
</feature>
<keyword evidence="3 5" id="KW-1133">Transmembrane helix</keyword>
<gene>
    <name evidence="7" type="ORF">HNV10_09745</name>
</gene>
<comment type="subcellular location">
    <subcellularLocation>
        <location evidence="1">Membrane</location>
        <topology evidence="1">Multi-pass membrane protein</topology>
    </subcellularLocation>
</comment>
<dbReference type="PANTHER" id="PTHR37422:SF13">
    <property type="entry name" value="LIPOPOLYSACCHARIDE BIOSYNTHESIS PROTEIN PA4999-RELATED"/>
    <property type="match status" value="1"/>
</dbReference>
<feature type="transmembrane region" description="Helical" evidence="5">
    <location>
        <begin position="138"/>
        <end position="171"/>
    </location>
</feature>
<keyword evidence="4 5" id="KW-0472">Membrane</keyword>
<evidence type="ECO:0000256" key="5">
    <source>
        <dbReference type="SAM" id="Phobius"/>
    </source>
</evidence>
<dbReference type="Pfam" id="PF04932">
    <property type="entry name" value="Wzy_C"/>
    <property type="match status" value="1"/>
</dbReference>
<keyword evidence="2 5" id="KW-0812">Transmembrane</keyword>
<feature type="transmembrane region" description="Helical" evidence="5">
    <location>
        <begin position="112"/>
        <end position="131"/>
    </location>
</feature>
<accession>A0ABX2E5F5</accession>
<evidence type="ECO:0000256" key="2">
    <source>
        <dbReference type="ARBA" id="ARBA00022692"/>
    </source>
</evidence>
<sequence>MVAILNYDSEFILIGLVKCFSYIVFSFLFYLIAKENIKFVNIIIGVHVLICVFAILQHPLSPISSSMMAIKKTLFASIEASEGIAKKLNNQEEYIKLGIGIRFRASGPFPSAITFSYFLLSTFFLNIYMYFRQKKGVYLGIISLILVCSFLTQTRSLILAEFFILLGVFVFIHNEKLNSYKVIFTLIGLIASLVFINKIESFFTGNKDSRLTKLDDEGSHRDLLWLTGLYAVATHPLGITSEEYAEVRREMFYKFGKEAVLVLPSHNGFVNVGFNYTIFGYPVIILFFIFLFKHIKMHISTYKILFTLYVTGYIIHSMFHNNFLFYSDYDVYMVIMLIPIYSYIDKNDNESFIRKKLMMYE</sequence>
<feature type="transmembrane region" description="Helical" evidence="5">
    <location>
        <begin position="183"/>
        <end position="203"/>
    </location>
</feature>
<evidence type="ECO:0000259" key="6">
    <source>
        <dbReference type="Pfam" id="PF04932"/>
    </source>
</evidence>
<evidence type="ECO:0000313" key="7">
    <source>
        <dbReference type="EMBL" id="NRD23522.1"/>
    </source>
</evidence>